<dbReference type="InterPro" id="IPR011009">
    <property type="entry name" value="Kinase-like_dom_sf"/>
</dbReference>
<dbReference type="Gene3D" id="1.10.510.10">
    <property type="entry name" value="Transferase(Phosphotransferase) domain 1"/>
    <property type="match status" value="1"/>
</dbReference>
<proteinExistence type="predicted"/>
<dbReference type="GO" id="GO:0000226">
    <property type="term" value="P:microtubule cytoskeleton organization"/>
    <property type="evidence" value="ECO:0007669"/>
    <property type="project" value="TreeGrafter"/>
</dbReference>
<dbReference type="Proteomes" id="UP001152795">
    <property type="component" value="Unassembled WGS sequence"/>
</dbReference>
<keyword evidence="5" id="KW-0808">Transferase</keyword>
<dbReference type="Pfam" id="PF00069">
    <property type="entry name" value="Pkinase"/>
    <property type="match status" value="1"/>
</dbReference>
<feature type="compositionally biased region" description="Basic and acidic residues" evidence="3">
    <location>
        <begin position="86"/>
        <end position="115"/>
    </location>
</feature>
<feature type="non-terminal residue" evidence="5">
    <location>
        <position position="1"/>
    </location>
</feature>
<organism evidence="5 6">
    <name type="scientific">Paramuricea clavata</name>
    <name type="common">Red gorgonian</name>
    <name type="synonym">Violescent sea-whip</name>
    <dbReference type="NCBI Taxonomy" id="317549"/>
    <lineage>
        <taxon>Eukaryota</taxon>
        <taxon>Metazoa</taxon>
        <taxon>Cnidaria</taxon>
        <taxon>Anthozoa</taxon>
        <taxon>Octocorallia</taxon>
        <taxon>Malacalcyonacea</taxon>
        <taxon>Plexauridae</taxon>
        <taxon>Paramuricea</taxon>
    </lineage>
</organism>
<keyword evidence="6" id="KW-1185">Reference proteome</keyword>
<name>A0A7D9EHV4_PARCT</name>
<dbReference type="GO" id="GO:0050321">
    <property type="term" value="F:tau-protein kinase activity"/>
    <property type="evidence" value="ECO:0007669"/>
    <property type="project" value="TreeGrafter"/>
</dbReference>
<evidence type="ECO:0000313" key="6">
    <source>
        <dbReference type="Proteomes" id="UP001152795"/>
    </source>
</evidence>
<feature type="region of interest" description="Disordered" evidence="3">
    <location>
        <begin position="86"/>
        <end position="123"/>
    </location>
</feature>
<sequence>IAYDPTMADVWSLGVILYTMLCSRLPFDDSNLKLLLQQVHRRVEFSSKIKLSDCAKSLIYKMLNWNIADRITIKGIKVHPFLAADEGHSSKTEDKIAQEELGFKPEKNASKEEKTPSVAGTSK</sequence>
<dbReference type="OrthoDB" id="193931at2759"/>
<dbReference type="GO" id="GO:0005737">
    <property type="term" value="C:cytoplasm"/>
    <property type="evidence" value="ECO:0007669"/>
    <property type="project" value="TreeGrafter"/>
</dbReference>
<dbReference type="PROSITE" id="PS50011">
    <property type="entry name" value="PROTEIN_KINASE_DOM"/>
    <property type="match status" value="1"/>
</dbReference>
<evidence type="ECO:0000256" key="3">
    <source>
        <dbReference type="SAM" id="MobiDB-lite"/>
    </source>
</evidence>
<evidence type="ECO:0000256" key="1">
    <source>
        <dbReference type="ARBA" id="ARBA00022741"/>
    </source>
</evidence>
<dbReference type="GO" id="GO:0005524">
    <property type="term" value="F:ATP binding"/>
    <property type="evidence" value="ECO:0007669"/>
    <property type="project" value="UniProtKB-KW"/>
</dbReference>
<protein>
    <submittedName>
        <fullName evidence="5">Testis-specific serine threonine- kinase 3-like</fullName>
    </submittedName>
</protein>
<dbReference type="EMBL" id="CACRXK020006137">
    <property type="protein sequence ID" value="CAB4008488.1"/>
    <property type="molecule type" value="Genomic_DNA"/>
</dbReference>
<comment type="caution">
    <text evidence="5">The sequence shown here is derived from an EMBL/GenBank/DDBJ whole genome shotgun (WGS) entry which is preliminary data.</text>
</comment>
<dbReference type="PANTHER" id="PTHR24346:SF76">
    <property type="entry name" value="NON-SPECIFIC SERINE_THREONINE PROTEIN KINASE"/>
    <property type="match status" value="1"/>
</dbReference>
<keyword evidence="5" id="KW-0418">Kinase</keyword>
<evidence type="ECO:0000259" key="4">
    <source>
        <dbReference type="PROSITE" id="PS50011"/>
    </source>
</evidence>
<accession>A0A7D9EHV4</accession>
<dbReference type="GO" id="GO:0035556">
    <property type="term" value="P:intracellular signal transduction"/>
    <property type="evidence" value="ECO:0007669"/>
    <property type="project" value="TreeGrafter"/>
</dbReference>
<dbReference type="PANTHER" id="PTHR24346">
    <property type="entry name" value="MAP/MICROTUBULE AFFINITY-REGULATING KINASE"/>
    <property type="match status" value="1"/>
</dbReference>
<dbReference type="AlphaFoldDB" id="A0A7D9EHV4"/>
<dbReference type="SUPFAM" id="SSF56112">
    <property type="entry name" value="Protein kinase-like (PK-like)"/>
    <property type="match status" value="1"/>
</dbReference>
<feature type="domain" description="Protein kinase" evidence="4">
    <location>
        <begin position="1"/>
        <end position="82"/>
    </location>
</feature>
<gene>
    <name evidence="5" type="ORF">PACLA_8A003521</name>
</gene>
<evidence type="ECO:0000256" key="2">
    <source>
        <dbReference type="ARBA" id="ARBA00022840"/>
    </source>
</evidence>
<dbReference type="InterPro" id="IPR000719">
    <property type="entry name" value="Prot_kinase_dom"/>
</dbReference>
<keyword evidence="1" id="KW-0547">Nucleotide-binding</keyword>
<evidence type="ECO:0000313" key="5">
    <source>
        <dbReference type="EMBL" id="CAB4008488.1"/>
    </source>
</evidence>
<reference evidence="5" key="1">
    <citation type="submission" date="2020-04" db="EMBL/GenBank/DDBJ databases">
        <authorList>
            <person name="Alioto T."/>
            <person name="Alioto T."/>
            <person name="Gomez Garrido J."/>
        </authorList>
    </citation>
    <scope>NUCLEOTIDE SEQUENCE</scope>
    <source>
        <strain evidence="5">A484AB</strain>
    </source>
</reference>
<keyword evidence="2" id="KW-0067">ATP-binding</keyword>